<reference evidence="2" key="1">
    <citation type="journal article" date="2015" name="Sci. Rep.">
        <title>Updating algal evolutionary relationships through plastid genome sequencing: did alveolate plastids emerge through endosymbiosis of an ochrophyte?</title>
        <authorList>
            <person name="Sevcikova T."/>
            <person name="Horak A."/>
            <person name="Klimes V."/>
            <person name="Zbrankova V."/>
            <person name="Demir-Hilton E."/>
            <person name="Sudek S."/>
            <person name="Jenkins J."/>
            <person name="Schmutz J."/>
            <person name="Pribyl P."/>
            <person name="Fousek J."/>
            <person name="Vlcek C."/>
            <person name="Lang B.F."/>
            <person name="Obornik M."/>
            <person name="Worden A.Z."/>
            <person name="Elias M."/>
        </authorList>
    </citation>
    <scope>NUCLEOTIDE SEQUENCE</scope>
</reference>
<organism evidence="2">
    <name type="scientific">Ochromonas sp. CCMP1393</name>
    <dbReference type="NCBI Taxonomy" id="420556"/>
    <lineage>
        <taxon>Eukaryota</taxon>
        <taxon>Sar</taxon>
        <taxon>Stramenopiles</taxon>
        <taxon>Ochrophyta</taxon>
        <taxon>Chrysophyceae</taxon>
        <taxon>Chromulinales</taxon>
        <taxon>Chromulinaceae</taxon>
        <taxon>Ochromonas</taxon>
    </lineage>
</organism>
<dbReference type="AlphaFoldDB" id="A0A0D3MKK7"/>
<keyword evidence="1" id="KW-0175">Coiled coil</keyword>
<name>A0A0D3MKK7_9STRA</name>
<accession>A0A0D3MKK7</accession>
<sequence length="162" mass="18303">MLLLLATPEYNNLQSNITKVRVHLRNGVAEIFDQHQDLMGKVENNLIEIETNFENKLEKSLFVLQDAVFIVSNKGLDGNAETNETGVYIYAKKAAKVGKNIPTDELSEQYDTKKVLLDAELEKLNEKKSDSLNKVVTSKVLLLQDEVEFLRKAIVIAKDLKV</sequence>
<feature type="coiled-coil region" evidence="1">
    <location>
        <begin position="107"/>
        <end position="134"/>
    </location>
</feature>
<geneLocation type="plastid" evidence="2"/>
<gene>
    <name evidence="2" type="primary">atpE</name>
</gene>
<evidence type="ECO:0000256" key="1">
    <source>
        <dbReference type="SAM" id="Coils"/>
    </source>
</evidence>
<proteinExistence type="predicted"/>
<dbReference type="EMBL" id="KJ877675">
    <property type="protein sequence ID" value="AIM52757.1"/>
    <property type="molecule type" value="Genomic_DNA"/>
</dbReference>
<evidence type="ECO:0000313" key="2">
    <source>
        <dbReference type="EMBL" id="AIM52757.1"/>
    </source>
</evidence>
<keyword evidence="2" id="KW-0934">Plastid</keyword>
<protein>
    <submittedName>
        <fullName evidence="2">ATP synthase CF1, subunit epsilon</fullName>
    </submittedName>
</protein>